<feature type="region of interest" description="Disordered" evidence="1">
    <location>
        <begin position="1"/>
        <end position="26"/>
    </location>
</feature>
<dbReference type="EMBL" id="JBHSIM010000017">
    <property type="protein sequence ID" value="MFC4832391.1"/>
    <property type="molecule type" value="Genomic_DNA"/>
</dbReference>
<keyword evidence="3" id="KW-1185">Reference proteome</keyword>
<name>A0ABV9RDW6_9PSEU</name>
<dbReference type="Proteomes" id="UP001595909">
    <property type="component" value="Unassembled WGS sequence"/>
</dbReference>
<evidence type="ECO:0000313" key="2">
    <source>
        <dbReference type="EMBL" id="MFC4832391.1"/>
    </source>
</evidence>
<evidence type="ECO:0000313" key="3">
    <source>
        <dbReference type="Proteomes" id="UP001595909"/>
    </source>
</evidence>
<comment type="caution">
    <text evidence="2">The sequence shown here is derived from an EMBL/GenBank/DDBJ whole genome shotgun (WGS) entry which is preliminary data.</text>
</comment>
<feature type="compositionally biased region" description="Low complexity" evidence="1">
    <location>
        <begin position="303"/>
        <end position="317"/>
    </location>
</feature>
<accession>A0ABV9RDW6</accession>
<feature type="region of interest" description="Disordered" evidence="1">
    <location>
        <begin position="144"/>
        <end position="332"/>
    </location>
</feature>
<protein>
    <submittedName>
        <fullName evidence="2">Uncharacterized protein</fullName>
    </submittedName>
</protein>
<feature type="compositionally biased region" description="Pro residues" evidence="1">
    <location>
        <begin position="264"/>
        <end position="273"/>
    </location>
</feature>
<sequence>MITEATRPAARRGHSPAAPATSVAPSTSVALPVPAAPSPATSALEPLSDLPGLVHACLLDEGGHVLAEIGTDGGTAGAVLAWGRRAGGVASDRGLALEDVIVTSDAADHLLRAVDSAAPIRGSWVYLRVDRDRGNLALARRRLAAVAAPSPPAARPTPAVPPTGPRSTPRTLDAPVLPPVATPLPAATPSAAPGPPRAHPTGGTFPRRVPERSMPAAALATAPAAIAAPPTAWPTRGPAPSPPAEATDPPALPAPRRPVGQTPPTRPAGPVPPADLEHRRSPPQDSAGVLSQRWRTDPETLRRVLAGLLRLGRGSPPAGAPPHGPPPALPGR</sequence>
<feature type="compositionally biased region" description="Pro residues" evidence="1">
    <location>
        <begin position="318"/>
        <end position="332"/>
    </location>
</feature>
<organism evidence="2 3">
    <name type="scientific">Actinomycetospora chibensis</name>
    <dbReference type="NCBI Taxonomy" id="663606"/>
    <lineage>
        <taxon>Bacteria</taxon>
        <taxon>Bacillati</taxon>
        <taxon>Actinomycetota</taxon>
        <taxon>Actinomycetes</taxon>
        <taxon>Pseudonocardiales</taxon>
        <taxon>Pseudonocardiaceae</taxon>
        <taxon>Actinomycetospora</taxon>
    </lineage>
</organism>
<dbReference type="RefSeq" id="WP_274190361.1">
    <property type="nucleotide sequence ID" value="NZ_BAABHN010000017.1"/>
</dbReference>
<feature type="compositionally biased region" description="Low complexity" evidence="1">
    <location>
        <begin position="15"/>
        <end position="26"/>
    </location>
</feature>
<feature type="compositionally biased region" description="Pro residues" evidence="1">
    <location>
        <begin position="149"/>
        <end position="164"/>
    </location>
</feature>
<feature type="compositionally biased region" description="Low complexity" evidence="1">
    <location>
        <begin position="215"/>
        <end position="235"/>
    </location>
</feature>
<reference evidence="3" key="1">
    <citation type="journal article" date="2019" name="Int. J. Syst. Evol. Microbiol.">
        <title>The Global Catalogue of Microorganisms (GCM) 10K type strain sequencing project: providing services to taxonomists for standard genome sequencing and annotation.</title>
        <authorList>
            <consortium name="The Broad Institute Genomics Platform"/>
            <consortium name="The Broad Institute Genome Sequencing Center for Infectious Disease"/>
            <person name="Wu L."/>
            <person name="Ma J."/>
        </authorList>
    </citation>
    <scope>NUCLEOTIDE SEQUENCE [LARGE SCALE GENOMIC DNA]</scope>
    <source>
        <strain evidence="3">CCUG 50347</strain>
    </source>
</reference>
<proteinExistence type="predicted"/>
<evidence type="ECO:0000256" key="1">
    <source>
        <dbReference type="SAM" id="MobiDB-lite"/>
    </source>
</evidence>
<gene>
    <name evidence="2" type="ORF">ACFPEL_08220</name>
</gene>